<evidence type="ECO:0000256" key="1">
    <source>
        <dbReference type="ARBA" id="ARBA00001971"/>
    </source>
</evidence>
<evidence type="ECO:0000256" key="5">
    <source>
        <dbReference type="ARBA" id="ARBA00010617"/>
    </source>
</evidence>
<evidence type="ECO:0000256" key="10">
    <source>
        <dbReference type="ARBA" id="ARBA00023002"/>
    </source>
</evidence>
<evidence type="ECO:0000256" key="2">
    <source>
        <dbReference type="ARBA" id="ARBA00003690"/>
    </source>
</evidence>
<evidence type="ECO:0000256" key="12">
    <source>
        <dbReference type="ARBA" id="ARBA00023033"/>
    </source>
</evidence>
<dbReference type="Gene3D" id="1.10.630.10">
    <property type="entry name" value="Cytochrome P450"/>
    <property type="match status" value="1"/>
</dbReference>
<comment type="function">
    <text evidence="2">May be involved in the metabolism of insect hormones and in the breakdown of synthetic insecticides.</text>
</comment>
<sequence length="506" mass="59044">MFVIILLLCLTVFMIFLRNYMRKRSYHWKKLSEFPGDRPLPIFGNMLQLGFDADESAHKLLALWEKHGKQNFRFSVGSDHWILLTEPDDIGTEIYKAFEQNAAMRPFFGNSVSTSEGERWKSVRKLMTTSFHFKTLEQKINDVNKHCELLFEIFDSYQGKETMDLYRYLRPYMFDVVCASFMGIESNKLAKLDDAYLKASAKVIKILTYNFFSYWRNIELLFKLTPHYTEMTETIKIIKQTSTEIIEARRDILHKTIEKPQSNNINVGTDVEKLIESKVNNGECLLDKLLLTKSADEKSISDDIINEELTFFCFTSHYTTAMTISHTLYCLAKYPEIQDRVYEEQRCIFYNNLHKNLTNNELYQMKYLEAVIKESIRVLPTVTKIGRQLHNDFTFKDGRVAPAGSSVIIFYEAAFKNPKVFPEPEKYIPERFLKPIDKFAFIPFSAGRRSCIGYQFAMVTMKATLSNILRRYEVLPGEPGTEPQFVGRIITESKNGLNVRLIKRML</sequence>
<dbReference type="PANTHER" id="PTHR24291">
    <property type="entry name" value="CYTOCHROME P450 FAMILY 4"/>
    <property type="match status" value="1"/>
</dbReference>
<reference evidence="16" key="1">
    <citation type="journal article" date="2018" name="J. Mol. Evol.">
        <title>Evolution of the Biosynthetic Pathway for Cyanogenic Glucosides in Lepidoptera.</title>
        <authorList>
            <person name="Zagrobelny M."/>
            <person name="Jensen M.K."/>
            <person name="Vogel H."/>
            <person name="Feyereisen R."/>
            <person name="Bak S."/>
        </authorList>
    </citation>
    <scope>NUCLEOTIDE SEQUENCE</scope>
</reference>
<keyword evidence="12 15" id="KW-0503">Monooxygenase</keyword>
<evidence type="ECO:0000256" key="3">
    <source>
        <dbReference type="ARBA" id="ARBA00004174"/>
    </source>
</evidence>
<dbReference type="GO" id="GO:0016705">
    <property type="term" value="F:oxidoreductase activity, acting on paired donors, with incorporation or reduction of molecular oxygen"/>
    <property type="evidence" value="ECO:0007669"/>
    <property type="project" value="InterPro"/>
</dbReference>
<evidence type="ECO:0000256" key="7">
    <source>
        <dbReference type="ARBA" id="ARBA00022723"/>
    </source>
</evidence>
<evidence type="ECO:0000256" key="14">
    <source>
        <dbReference type="PIRSR" id="PIRSR602401-1"/>
    </source>
</evidence>
<name>A0A2Z6JM02_MELCN</name>
<keyword evidence="6 14" id="KW-0349">Heme</keyword>
<evidence type="ECO:0000313" key="16">
    <source>
        <dbReference type="EMBL" id="DAB41814.1"/>
    </source>
</evidence>
<keyword evidence="13" id="KW-0472">Membrane</keyword>
<dbReference type="Pfam" id="PF00067">
    <property type="entry name" value="p450"/>
    <property type="match status" value="1"/>
</dbReference>
<dbReference type="GO" id="GO:0005789">
    <property type="term" value="C:endoplasmic reticulum membrane"/>
    <property type="evidence" value="ECO:0007669"/>
    <property type="project" value="UniProtKB-SubCell"/>
</dbReference>
<dbReference type="PRINTS" id="PR00385">
    <property type="entry name" value="P450"/>
</dbReference>
<dbReference type="SUPFAM" id="SSF48264">
    <property type="entry name" value="Cytochrome P450"/>
    <property type="match status" value="1"/>
</dbReference>
<dbReference type="GO" id="GO:0020037">
    <property type="term" value="F:heme binding"/>
    <property type="evidence" value="ECO:0007669"/>
    <property type="project" value="InterPro"/>
</dbReference>
<evidence type="ECO:0000256" key="4">
    <source>
        <dbReference type="ARBA" id="ARBA00004406"/>
    </source>
</evidence>
<organism evidence="16">
    <name type="scientific">Melitaea cinxia</name>
    <name type="common">Glanville fritillary</name>
    <name type="synonym">Papilio cinxia</name>
    <dbReference type="NCBI Taxonomy" id="113334"/>
    <lineage>
        <taxon>Eukaryota</taxon>
        <taxon>Metazoa</taxon>
        <taxon>Ecdysozoa</taxon>
        <taxon>Arthropoda</taxon>
        <taxon>Hexapoda</taxon>
        <taxon>Insecta</taxon>
        <taxon>Pterygota</taxon>
        <taxon>Neoptera</taxon>
        <taxon>Endopterygota</taxon>
        <taxon>Lepidoptera</taxon>
        <taxon>Glossata</taxon>
        <taxon>Ditrysia</taxon>
        <taxon>Papilionoidea</taxon>
        <taxon>Nymphalidae</taxon>
        <taxon>Nymphalinae</taxon>
        <taxon>Melitaea</taxon>
    </lineage>
</organism>
<comment type="subcellular location">
    <subcellularLocation>
        <location evidence="4">Endoplasmic reticulum membrane</location>
        <topology evidence="4">Peripheral membrane protein</topology>
    </subcellularLocation>
    <subcellularLocation>
        <location evidence="3">Microsome membrane</location>
        <topology evidence="3">Peripheral membrane protein</topology>
    </subcellularLocation>
</comment>
<evidence type="ECO:0000256" key="6">
    <source>
        <dbReference type="ARBA" id="ARBA00022617"/>
    </source>
</evidence>
<dbReference type="EMBL" id="BK010531">
    <property type="protein sequence ID" value="DAB41814.1"/>
    <property type="molecule type" value="mRNA"/>
</dbReference>
<accession>A0A2Z6JM02</accession>
<gene>
    <name evidence="16" type="primary">CYP405A16</name>
</gene>
<evidence type="ECO:0000256" key="9">
    <source>
        <dbReference type="ARBA" id="ARBA00022848"/>
    </source>
</evidence>
<dbReference type="PROSITE" id="PS00086">
    <property type="entry name" value="CYTOCHROME_P450"/>
    <property type="match status" value="1"/>
</dbReference>
<keyword evidence="8" id="KW-0256">Endoplasmic reticulum</keyword>
<evidence type="ECO:0000256" key="15">
    <source>
        <dbReference type="RuleBase" id="RU000461"/>
    </source>
</evidence>
<dbReference type="PANTHER" id="PTHR24291:SF189">
    <property type="entry name" value="CYTOCHROME P450 4C3-RELATED"/>
    <property type="match status" value="1"/>
</dbReference>
<evidence type="ECO:0000256" key="13">
    <source>
        <dbReference type="ARBA" id="ARBA00023136"/>
    </source>
</evidence>
<dbReference type="InterPro" id="IPR036396">
    <property type="entry name" value="Cyt_P450_sf"/>
</dbReference>
<protein>
    <submittedName>
        <fullName evidence="16">Cytochrome P450 CYP405A16</fullName>
    </submittedName>
</protein>
<dbReference type="InterPro" id="IPR017972">
    <property type="entry name" value="Cyt_P450_CS"/>
</dbReference>
<dbReference type="InterPro" id="IPR001128">
    <property type="entry name" value="Cyt_P450"/>
</dbReference>
<dbReference type="GO" id="GO:0005506">
    <property type="term" value="F:iron ion binding"/>
    <property type="evidence" value="ECO:0007669"/>
    <property type="project" value="InterPro"/>
</dbReference>
<feature type="binding site" description="axial binding residue" evidence="14">
    <location>
        <position position="451"/>
    </location>
    <ligand>
        <name>heme</name>
        <dbReference type="ChEBI" id="CHEBI:30413"/>
    </ligand>
    <ligandPart>
        <name>Fe</name>
        <dbReference type="ChEBI" id="CHEBI:18248"/>
    </ligandPart>
</feature>
<evidence type="ECO:0000256" key="11">
    <source>
        <dbReference type="ARBA" id="ARBA00023004"/>
    </source>
</evidence>
<keyword evidence="10 15" id="KW-0560">Oxidoreductase</keyword>
<evidence type="ECO:0000256" key="8">
    <source>
        <dbReference type="ARBA" id="ARBA00022824"/>
    </source>
</evidence>
<keyword evidence="11 14" id="KW-0408">Iron</keyword>
<proteinExistence type="evidence at transcript level"/>
<dbReference type="GO" id="GO:0004497">
    <property type="term" value="F:monooxygenase activity"/>
    <property type="evidence" value="ECO:0007669"/>
    <property type="project" value="UniProtKB-KW"/>
</dbReference>
<dbReference type="InterPro" id="IPR002401">
    <property type="entry name" value="Cyt_P450_E_grp-I"/>
</dbReference>
<dbReference type="AlphaFoldDB" id="A0A2Z6JM02"/>
<dbReference type="InterPro" id="IPR050196">
    <property type="entry name" value="Cytochrome_P450_Monoox"/>
</dbReference>
<dbReference type="PRINTS" id="PR00463">
    <property type="entry name" value="EP450I"/>
</dbReference>
<comment type="cofactor">
    <cofactor evidence="1 14">
        <name>heme</name>
        <dbReference type="ChEBI" id="CHEBI:30413"/>
    </cofactor>
</comment>
<comment type="similarity">
    <text evidence="5 15">Belongs to the cytochrome P450 family.</text>
</comment>
<keyword evidence="7 14" id="KW-0479">Metal-binding</keyword>
<keyword evidence="9" id="KW-0492">Microsome</keyword>